<evidence type="ECO:0000313" key="2">
    <source>
        <dbReference type="EMBL" id="KIM77463.1"/>
    </source>
</evidence>
<feature type="region of interest" description="Disordered" evidence="1">
    <location>
        <begin position="1"/>
        <end position="30"/>
    </location>
</feature>
<dbReference type="OrthoDB" id="3215534at2759"/>
<dbReference type="InParanoid" id="A0A0C3AU47"/>
<reference evidence="3" key="2">
    <citation type="submission" date="2015-01" db="EMBL/GenBank/DDBJ databases">
        <title>Evolutionary Origins and Diversification of the Mycorrhizal Mutualists.</title>
        <authorList>
            <consortium name="DOE Joint Genome Institute"/>
            <consortium name="Mycorrhizal Genomics Consortium"/>
            <person name="Kohler A."/>
            <person name="Kuo A."/>
            <person name="Nagy L.G."/>
            <person name="Floudas D."/>
            <person name="Copeland A."/>
            <person name="Barry K.W."/>
            <person name="Cichocki N."/>
            <person name="Veneault-Fourrey C."/>
            <person name="LaButti K."/>
            <person name="Lindquist E.A."/>
            <person name="Lipzen A."/>
            <person name="Lundell T."/>
            <person name="Morin E."/>
            <person name="Murat C."/>
            <person name="Riley R."/>
            <person name="Ohm R."/>
            <person name="Sun H."/>
            <person name="Tunlid A."/>
            <person name="Henrissat B."/>
            <person name="Grigoriev I.V."/>
            <person name="Hibbett D.S."/>
            <person name="Martin F."/>
        </authorList>
    </citation>
    <scope>NUCLEOTIDE SEQUENCE [LARGE SCALE GENOMIC DNA]</scope>
    <source>
        <strain evidence="3">F 1598</strain>
    </source>
</reference>
<reference evidence="2 3" key="1">
    <citation type="submission" date="2014-04" db="EMBL/GenBank/DDBJ databases">
        <authorList>
            <consortium name="DOE Joint Genome Institute"/>
            <person name="Kuo A."/>
            <person name="Tarkka M."/>
            <person name="Buscot F."/>
            <person name="Kohler A."/>
            <person name="Nagy L.G."/>
            <person name="Floudas D."/>
            <person name="Copeland A."/>
            <person name="Barry K.W."/>
            <person name="Cichocki N."/>
            <person name="Veneault-Fourrey C."/>
            <person name="LaButti K."/>
            <person name="Lindquist E.A."/>
            <person name="Lipzen A."/>
            <person name="Lundell T."/>
            <person name="Morin E."/>
            <person name="Murat C."/>
            <person name="Sun H."/>
            <person name="Tunlid A."/>
            <person name="Henrissat B."/>
            <person name="Grigoriev I.V."/>
            <person name="Hibbett D.S."/>
            <person name="Martin F."/>
            <person name="Nordberg H.P."/>
            <person name="Cantor M.N."/>
            <person name="Hua S.X."/>
        </authorList>
    </citation>
    <scope>NUCLEOTIDE SEQUENCE [LARGE SCALE GENOMIC DNA]</scope>
    <source>
        <strain evidence="2 3">F 1598</strain>
    </source>
</reference>
<organism evidence="2 3">
    <name type="scientific">Piloderma croceum (strain F 1598)</name>
    <dbReference type="NCBI Taxonomy" id="765440"/>
    <lineage>
        <taxon>Eukaryota</taxon>
        <taxon>Fungi</taxon>
        <taxon>Dikarya</taxon>
        <taxon>Basidiomycota</taxon>
        <taxon>Agaricomycotina</taxon>
        <taxon>Agaricomycetes</taxon>
        <taxon>Agaricomycetidae</taxon>
        <taxon>Atheliales</taxon>
        <taxon>Atheliaceae</taxon>
        <taxon>Piloderma</taxon>
    </lineage>
</organism>
<evidence type="ECO:0000313" key="3">
    <source>
        <dbReference type="Proteomes" id="UP000054166"/>
    </source>
</evidence>
<proteinExistence type="predicted"/>
<dbReference type="AlphaFoldDB" id="A0A0C3AU47"/>
<accession>A0A0C3AU47</accession>
<dbReference type="HOGENOM" id="CLU_1272723_0_0_1"/>
<dbReference type="EMBL" id="KN833024">
    <property type="protein sequence ID" value="KIM77463.1"/>
    <property type="molecule type" value="Genomic_DNA"/>
</dbReference>
<keyword evidence="3" id="KW-1185">Reference proteome</keyword>
<dbReference type="Proteomes" id="UP000054166">
    <property type="component" value="Unassembled WGS sequence"/>
</dbReference>
<gene>
    <name evidence="2" type="ORF">PILCRDRAFT_616107</name>
</gene>
<protein>
    <submittedName>
        <fullName evidence="2">Uncharacterized protein</fullName>
    </submittedName>
</protein>
<evidence type="ECO:0000256" key="1">
    <source>
        <dbReference type="SAM" id="MobiDB-lite"/>
    </source>
</evidence>
<name>A0A0C3AU47_PILCF</name>
<sequence length="217" mass="24236">MRPAIKDEGTGAENMTAKRTRSTSYDDNETVPMQDDELLEVRLPKKGRSTEFSFATAGRAQKLLEKKKEIKPYLFAAVQARDGYCDFHEMKGKPNQHPTVIKNIYTFARDFVKEYDDRMTSAVKSAANPVPTEVRRRISKVDCLEALGRDDTWYTNSMQDLLLLEIMGPGGAHEDARIVALLDGPVIANQTGLGVTKLRGTLKEVAKEKGVSVPFKI</sequence>